<keyword evidence="2" id="KW-1185">Reference proteome</keyword>
<protein>
    <recommendedName>
        <fullName evidence="3">PH domain-containing protein</fullName>
    </recommendedName>
</protein>
<sequence>MLQQDDKPKFTYQVLSSQKTNIYGFQLAFICEESNLFGFTEQETIRIQEFDLNFMDQKYKQYTYLSYKLEGHTNQIYILEYNARLKLIVSANLDEMILWQKDIDKQWKIKQRLQAINQTKLFFARVELSKSSKTKKNKIFVFLKLNQYPIREIK</sequence>
<dbReference type="InParanoid" id="A0C665"/>
<dbReference type="KEGG" id="ptm:GSPATT00035411001"/>
<name>A0C665_PARTE</name>
<gene>
    <name evidence="1" type="ORF">GSPATT00035411001</name>
</gene>
<dbReference type="RefSeq" id="XP_001433679.1">
    <property type="nucleotide sequence ID" value="XM_001433642.1"/>
</dbReference>
<accession>A0C665</accession>
<dbReference type="Proteomes" id="UP000000600">
    <property type="component" value="Unassembled WGS sequence"/>
</dbReference>
<dbReference type="HOGENOM" id="CLU_1707680_0_0_1"/>
<reference evidence="1 2" key="1">
    <citation type="journal article" date="2006" name="Nature">
        <title>Global trends of whole-genome duplications revealed by the ciliate Paramecium tetraurelia.</title>
        <authorList>
            <consortium name="Genoscope"/>
            <person name="Aury J.-M."/>
            <person name="Jaillon O."/>
            <person name="Duret L."/>
            <person name="Noel B."/>
            <person name="Jubin C."/>
            <person name="Porcel B.M."/>
            <person name="Segurens B."/>
            <person name="Daubin V."/>
            <person name="Anthouard V."/>
            <person name="Aiach N."/>
            <person name="Arnaiz O."/>
            <person name="Billaut A."/>
            <person name="Beisson J."/>
            <person name="Blanc I."/>
            <person name="Bouhouche K."/>
            <person name="Camara F."/>
            <person name="Duharcourt S."/>
            <person name="Guigo R."/>
            <person name="Gogendeau D."/>
            <person name="Katinka M."/>
            <person name="Keller A.-M."/>
            <person name="Kissmehl R."/>
            <person name="Klotz C."/>
            <person name="Koll F."/>
            <person name="Le Moue A."/>
            <person name="Lepere C."/>
            <person name="Malinsky S."/>
            <person name="Nowacki M."/>
            <person name="Nowak J.K."/>
            <person name="Plattner H."/>
            <person name="Poulain J."/>
            <person name="Ruiz F."/>
            <person name="Serrano V."/>
            <person name="Zagulski M."/>
            <person name="Dessen P."/>
            <person name="Betermier M."/>
            <person name="Weissenbach J."/>
            <person name="Scarpelli C."/>
            <person name="Schachter V."/>
            <person name="Sperling L."/>
            <person name="Meyer E."/>
            <person name="Cohen J."/>
            <person name="Wincker P."/>
        </authorList>
    </citation>
    <scope>NUCLEOTIDE SEQUENCE [LARGE SCALE GENOMIC DNA]</scope>
    <source>
        <strain evidence="1 2">Stock d4-2</strain>
    </source>
</reference>
<dbReference type="AlphaFoldDB" id="A0C665"/>
<proteinExistence type="predicted"/>
<evidence type="ECO:0000313" key="2">
    <source>
        <dbReference type="Proteomes" id="UP000000600"/>
    </source>
</evidence>
<evidence type="ECO:0008006" key="3">
    <source>
        <dbReference type="Google" id="ProtNLM"/>
    </source>
</evidence>
<dbReference type="EMBL" id="CT868043">
    <property type="protein sequence ID" value="CAK66282.1"/>
    <property type="molecule type" value="Genomic_DNA"/>
</dbReference>
<dbReference type="OrthoDB" id="10412945at2759"/>
<organism evidence="1 2">
    <name type="scientific">Paramecium tetraurelia</name>
    <dbReference type="NCBI Taxonomy" id="5888"/>
    <lineage>
        <taxon>Eukaryota</taxon>
        <taxon>Sar</taxon>
        <taxon>Alveolata</taxon>
        <taxon>Ciliophora</taxon>
        <taxon>Intramacronucleata</taxon>
        <taxon>Oligohymenophorea</taxon>
        <taxon>Peniculida</taxon>
        <taxon>Parameciidae</taxon>
        <taxon>Paramecium</taxon>
    </lineage>
</organism>
<evidence type="ECO:0000313" key="1">
    <source>
        <dbReference type="EMBL" id="CAK66282.1"/>
    </source>
</evidence>
<dbReference type="GeneID" id="5019464"/>